<comment type="caution">
    <text evidence="3">The sequence shown here is derived from an EMBL/GenBank/DDBJ whole genome shotgun (WGS) entry which is preliminary data.</text>
</comment>
<reference evidence="3" key="1">
    <citation type="submission" date="2021-02" db="EMBL/GenBank/DDBJ databases">
        <authorList>
            <person name="Dougan E. K."/>
            <person name="Rhodes N."/>
            <person name="Thang M."/>
            <person name="Chan C."/>
        </authorList>
    </citation>
    <scope>NUCLEOTIDE SEQUENCE</scope>
</reference>
<evidence type="ECO:0000256" key="2">
    <source>
        <dbReference type="SAM" id="Phobius"/>
    </source>
</evidence>
<evidence type="ECO:0000313" key="4">
    <source>
        <dbReference type="Proteomes" id="UP000604046"/>
    </source>
</evidence>
<name>A0A812PZC7_9DINO</name>
<feature type="transmembrane region" description="Helical" evidence="2">
    <location>
        <begin position="28"/>
        <end position="45"/>
    </location>
</feature>
<dbReference type="OrthoDB" id="449101at2759"/>
<feature type="transmembrane region" description="Helical" evidence="2">
    <location>
        <begin position="492"/>
        <end position="516"/>
    </location>
</feature>
<feature type="region of interest" description="Disordered" evidence="1">
    <location>
        <begin position="338"/>
        <end position="374"/>
    </location>
</feature>
<protein>
    <submittedName>
        <fullName evidence="3">Uncharacterized protein</fullName>
    </submittedName>
</protein>
<keyword evidence="2" id="KW-1133">Transmembrane helix</keyword>
<keyword evidence="2" id="KW-0472">Membrane</keyword>
<dbReference type="EMBL" id="CAJNDS010002230">
    <property type="protein sequence ID" value="CAE7384160.1"/>
    <property type="molecule type" value="Genomic_DNA"/>
</dbReference>
<evidence type="ECO:0000313" key="3">
    <source>
        <dbReference type="EMBL" id="CAE7384160.1"/>
    </source>
</evidence>
<gene>
    <name evidence="3" type="ORF">SNAT2548_LOCUS20958</name>
</gene>
<evidence type="ECO:0000256" key="1">
    <source>
        <dbReference type="SAM" id="MobiDB-lite"/>
    </source>
</evidence>
<dbReference type="Proteomes" id="UP000604046">
    <property type="component" value="Unassembled WGS sequence"/>
</dbReference>
<sequence>MPAVNGRRAARLNEATLTPEYRRHLREAGVYILGLVALLGGALTVRTPARVVDRFLEEAVNHAYQSGEKLYWITLGVLSVQRSFRLSGAYLKATWSAIRAWRLLQPIKPRIPMTKYVMQCLLVVCLARGHALAGKAKEEWWGAMLGFWLAFVGMMRPGEVDALRVRDLCFPEAPELAEGIGLVVSIKQAKTRRVWAKQFVVIDVPELVHWCTWWTLGKSGNARFLPMGRRRWAQILAEGMEILDLAGCGFTLGSFRGGGGRRLSGTTFKMPWAFMRWPRPQALPVPNCSRCMGKLVVCCARLPWLVKGFFSRPPTLSEGTGGMEADREGSSRRKTFLLSRGASQGARHEPGTPGVGRGAPRHRDAGPSSMERPEAVAAAVFKAAESAVDGLQDQDVGNGKSAAAMLSTPESRAVAARWRSGNPGRRVTAALARAMQALQEWAVGAPPHGQARRQPPAVEPLPVRRATATTEARPPAASSWLSWIARLRWRTIAVLLAVLLFPRVWALMIALVFRFLSRALISFAAHFARELYTQAALGAADVEQQLVDWLHGQLGWAPLQSAVSPPTCPMGPLRRLLCTRRCRGPMPSRPALWMSSWSCCSGFSFVASRRWWGGVGMPEVKIQFP</sequence>
<dbReference type="AlphaFoldDB" id="A0A812PZC7"/>
<keyword evidence="2" id="KW-0812">Transmembrane</keyword>
<proteinExistence type="predicted"/>
<organism evidence="3 4">
    <name type="scientific">Symbiodinium natans</name>
    <dbReference type="NCBI Taxonomy" id="878477"/>
    <lineage>
        <taxon>Eukaryota</taxon>
        <taxon>Sar</taxon>
        <taxon>Alveolata</taxon>
        <taxon>Dinophyceae</taxon>
        <taxon>Suessiales</taxon>
        <taxon>Symbiodiniaceae</taxon>
        <taxon>Symbiodinium</taxon>
    </lineage>
</organism>
<accession>A0A812PZC7</accession>
<keyword evidence="4" id="KW-1185">Reference proteome</keyword>